<evidence type="ECO:0000313" key="2">
    <source>
        <dbReference type="Proteomes" id="UP000250235"/>
    </source>
</evidence>
<gene>
    <name evidence="1" type="ORF">F511_18220</name>
</gene>
<proteinExistence type="predicted"/>
<dbReference type="Proteomes" id="UP000250235">
    <property type="component" value="Unassembled WGS sequence"/>
</dbReference>
<keyword evidence="2" id="KW-1185">Reference proteome</keyword>
<evidence type="ECO:0000313" key="1">
    <source>
        <dbReference type="EMBL" id="KZV33339.1"/>
    </source>
</evidence>
<dbReference type="EMBL" id="KV005865">
    <property type="protein sequence ID" value="KZV33339.1"/>
    <property type="molecule type" value="Genomic_DNA"/>
</dbReference>
<accession>A0A2Z7BIW8</accession>
<protein>
    <submittedName>
        <fullName evidence="1">Uncharacterized protein</fullName>
    </submittedName>
</protein>
<sequence length="123" mass="14185">MALQIIDLLSVAHSTSVKHLLMQRQAHELQWTKPCCSMLFEDVFYRGFYIPRNHKIFVSTCWLRILRRIGDVWVVEDGYDRWIHEDETPVSQLLISGTVYSEVSYSGRSIVGSIGHSDLSNSL</sequence>
<reference evidence="1 2" key="1">
    <citation type="journal article" date="2015" name="Proc. Natl. Acad. Sci. U.S.A.">
        <title>The resurrection genome of Boea hygrometrica: A blueprint for survival of dehydration.</title>
        <authorList>
            <person name="Xiao L."/>
            <person name="Yang G."/>
            <person name="Zhang L."/>
            <person name="Yang X."/>
            <person name="Zhao S."/>
            <person name="Ji Z."/>
            <person name="Zhou Q."/>
            <person name="Hu M."/>
            <person name="Wang Y."/>
            <person name="Chen M."/>
            <person name="Xu Y."/>
            <person name="Jin H."/>
            <person name="Xiao X."/>
            <person name="Hu G."/>
            <person name="Bao F."/>
            <person name="Hu Y."/>
            <person name="Wan P."/>
            <person name="Li L."/>
            <person name="Deng X."/>
            <person name="Kuang T."/>
            <person name="Xiang C."/>
            <person name="Zhu J.K."/>
            <person name="Oliver M.J."/>
            <person name="He Y."/>
        </authorList>
    </citation>
    <scope>NUCLEOTIDE SEQUENCE [LARGE SCALE GENOMIC DNA]</scope>
    <source>
        <strain evidence="2">cv. XS01</strain>
    </source>
</reference>
<name>A0A2Z7BIW8_9LAMI</name>
<dbReference type="AlphaFoldDB" id="A0A2Z7BIW8"/>
<organism evidence="1 2">
    <name type="scientific">Dorcoceras hygrometricum</name>
    <dbReference type="NCBI Taxonomy" id="472368"/>
    <lineage>
        <taxon>Eukaryota</taxon>
        <taxon>Viridiplantae</taxon>
        <taxon>Streptophyta</taxon>
        <taxon>Embryophyta</taxon>
        <taxon>Tracheophyta</taxon>
        <taxon>Spermatophyta</taxon>
        <taxon>Magnoliopsida</taxon>
        <taxon>eudicotyledons</taxon>
        <taxon>Gunneridae</taxon>
        <taxon>Pentapetalae</taxon>
        <taxon>asterids</taxon>
        <taxon>lamiids</taxon>
        <taxon>Lamiales</taxon>
        <taxon>Gesneriaceae</taxon>
        <taxon>Didymocarpoideae</taxon>
        <taxon>Trichosporeae</taxon>
        <taxon>Loxocarpinae</taxon>
        <taxon>Dorcoceras</taxon>
    </lineage>
</organism>